<feature type="compositionally biased region" description="Low complexity" evidence="3">
    <location>
        <begin position="16"/>
        <end position="34"/>
    </location>
</feature>
<evidence type="ECO:0000256" key="1">
    <source>
        <dbReference type="ARBA" id="ARBA00022729"/>
    </source>
</evidence>
<evidence type="ECO:0000313" key="5">
    <source>
        <dbReference type="EMBL" id="KIP12589.1"/>
    </source>
</evidence>
<evidence type="ECO:0000259" key="4">
    <source>
        <dbReference type="Pfam" id="PF05426"/>
    </source>
</evidence>
<accession>A0A0C3P3R8</accession>
<feature type="compositionally biased region" description="Polar residues" evidence="3">
    <location>
        <begin position="365"/>
        <end position="381"/>
    </location>
</feature>
<reference evidence="5 6" key="1">
    <citation type="journal article" date="2014" name="PLoS Genet.">
        <title>Analysis of the Phlebiopsis gigantea genome, transcriptome and secretome provides insight into its pioneer colonization strategies of wood.</title>
        <authorList>
            <person name="Hori C."/>
            <person name="Ishida T."/>
            <person name="Igarashi K."/>
            <person name="Samejima M."/>
            <person name="Suzuki H."/>
            <person name="Master E."/>
            <person name="Ferreira P."/>
            <person name="Ruiz-Duenas F.J."/>
            <person name="Held B."/>
            <person name="Canessa P."/>
            <person name="Larrondo L.F."/>
            <person name="Schmoll M."/>
            <person name="Druzhinina I.S."/>
            <person name="Kubicek C.P."/>
            <person name="Gaskell J.A."/>
            <person name="Kersten P."/>
            <person name="St John F."/>
            <person name="Glasner J."/>
            <person name="Sabat G."/>
            <person name="Splinter BonDurant S."/>
            <person name="Syed K."/>
            <person name="Yadav J."/>
            <person name="Mgbeahuruike A.C."/>
            <person name="Kovalchuk A."/>
            <person name="Asiegbu F.O."/>
            <person name="Lackner G."/>
            <person name="Hoffmeister D."/>
            <person name="Rencoret J."/>
            <person name="Gutierrez A."/>
            <person name="Sun H."/>
            <person name="Lindquist E."/>
            <person name="Barry K."/>
            <person name="Riley R."/>
            <person name="Grigoriev I.V."/>
            <person name="Henrissat B."/>
            <person name="Kues U."/>
            <person name="Berka R.M."/>
            <person name="Martinez A.T."/>
            <person name="Covert S.F."/>
            <person name="Blanchette R.A."/>
            <person name="Cullen D."/>
        </authorList>
    </citation>
    <scope>NUCLEOTIDE SEQUENCE [LARGE SCALE GENOMIC DNA]</scope>
    <source>
        <strain evidence="5 6">11061_1 CR5-6</strain>
    </source>
</reference>
<name>A0A0C3P3R8_PHLG1</name>
<dbReference type="OrthoDB" id="63533at2759"/>
<dbReference type="STRING" id="745531.A0A0C3P3R8"/>
<protein>
    <recommendedName>
        <fullName evidence="4">Alginate lyase domain-containing protein</fullName>
    </recommendedName>
</protein>
<dbReference type="Pfam" id="PF05426">
    <property type="entry name" value="Alginate_lyase"/>
    <property type="match status" value="1"/>
</dbReference>
<evidence type="ECO:0000313" key="6">
    <source>
        <dbReference type="Proteomes" id="UP000053257"/>
    </source>
</evidence>
<dbReference type="Gene3D" id="1.50.10.100">
    <property type="entry name" value="Chondroitin AC/alginate lyase"/>
    <property type="match status" value="1"/>
</dbReference>
<dbReference type="EMBL" id="KN840439">
    <property type="protein sequence ID" value="KIP12589.1"/>
    <property type="molecule type" value="Genomic_DNA"/>
</dbReference>
<sequence length="432" mass="46665">MLPGSSTSTSDHVVGTQAPAQAPAKTQTKAKCTPSPTKSIAPSATWTTCPYVVRDGKVNPDTDMLVGPDSAGSMSQSVLYNAIAYTLQRNTGNSQNVAQAIDIFFLSTTTGMQPNVNFGQLVRGPGKAHQVGTFTGILDLRGMVKVVNAIQLLRNAKSPDWTPAREQAMTNWMKSYISWLQTSDIGKSTASKANNHLTFYVSQLAAAKYFIGDTKGASAVLQNYFKNQFLDQVAQSGEQPFESVRTRPFHYRCFNLEAMITNAKLGDQLGLNFWTAKSKYGATIQTALDYILTVGPKGEQLSDVFPHVAAVSAAYGDPKGKYSAFLQKNVNSYKSQPFWFYDQSSALPNSPAGKAKRSDDDDPSVSGQDTSSNSTEPTNRANPVDSASMAVPFACPAVFDDAPSVELEDGLFVTCDELKPFFEMPSPVDTTV</sequence>
<dbReference type="AlphaFoldDB" id="A0A0C3P3R8"/>
<feature type="domain" description="Alginate lyase" evidence="4">
    <location>
        <begin position="17"/>
        <end position="293"/>
    </location>
</feature>
<feature type="region of interest" description="Disordered" evidence="3">
    <location>
        <begin position="1"/>
        <end position="39"/>
    </location>
</feature>
<dbReference type="HOGENOM" id="CLU_031144_1_1_1"/>
<dbReference type="SUPFAM" id="SSF48230">
    <property type="entry name" value="Chondroitin AC/alginate lyase"/>
    <property type="match status" value="1"/>
</dbReference>
<dbReference type="GO" id="GO:0016829">
    <property type="term" value="F:lyase activity"/>
    <property type="evidence" value="ECO:0007669"/>
    <property type="project" value="UniProtKB-KW"/>
</dbReference>
<dbReference type="InterPro" id="IPR008397">
    <property type="entry name" value="Alginate_lyase_dom"/>
</dbReference>
<keyword evidence="6" id="KW-1185">Reference proteome</keyword>
<proteinExistence type="predicted"/>
<dbReference type="Proteomes" id="UP000053257">
    <property type="component" value="Unassembled WGS sequence"/>
</dbReference>
<gene>
    <name evidence="5" type="ORF">PHLGIDRAFT_21025</name>
</gene>
<evidence type="ECO:0000256" key="2">
    <source>
        <dbReference type="ARBA" id="ARBA00023239"/>
    </source>
</evidence>
<dbReference type="GO" id="GO:0042597">
    <property type="term" value="C:periplasmic space"/>
    <property type="evidence" value="ECO:0007669"/>
    <property type="project" value="InterPro"/>
</dbReference>
<keyword evidence="2" id="KW-0456">Lyase</keyword>
<feature type="compositionally biased region" description="Polar residues" evidence="3">
    <location>
        <begin position="1"/>
        <end position="11"/>
    </location>
</feature>
<organism evidence="5 6">
    <name type="scientific">Phlebiopsis gigantea (strain 11061_1 CR5-6)</name>
    <name type="common">White-rot fungus</name>
    <name type="synonym">Peniophora gigantea</name>
    <dbReference type="NCBI Taxonomy" id="745531"/>
    <lineage>
        <taxon>Eukaryota</taxon>
        <taxon>Fungi</taxon>
        <taxon>Dikarya</taxon>
        <taxon>Basidiomycota</taxon>
        <taxon>Agaricomycotina</taxon>
        <taxon>Agaricomycetes</taxon>
        <taxon>Polyporales</taxon>
        <taxon>Phanerochaetaceae</taxon>
        <taxon>Phlebiopsis</taxon>
    </lineage>
</organism>
<dbReference type="InterPro" id="IPR008929">
    <property type="entry name" value="Chondroitin_lyas"/>
</dbReference>
<evidence type="ECO:0000256" key="3">
    <source>
        <dbReference type="SAM" id="MobiDB-lite"/>
    </source>
</evidence>
<feature type="region of interest" description="Disordered" evidence="3">
    <location>
        <begin position="350"/>
        <end position="384"/>
    </location>
</feature>
<keyword evidence="1" id="KW-0732">Signal</keyword>